<dbReference type="InterPro" id="IPR027417">
    <property type="entry name" value="P-loop_NTPase"/>
</dbReference>
<dbReference type="PIRSF" id="PIRSF006698">
    <property type="entry name" value="Septin"/>
    <property type="match status" value="1"/>
</dbReference>
<evidence type="ECO:0000313" key="7">
    <source>
        <dbReference type="Proteomes" id="UP000094112"/>
    </source>
</evidence>
<sequence length="401" mass="46082">EKYSLGIDALPSQTQDLIAKKGADFNLLLVGESGLGKTTFVNTLFGTSILPSVWHNVEKVEPTIKFERTTNIVHHTAHLTEDNFALDFTVIDTPGFGDFTDNTFGYVPITNYIDEQLRLYMFQEEQPDRSKLKDNRVHACLYFIKPTSKGLSPLDVECLKHISSRVNLIPVISKADTLTTIELKEVKKAVREIVEAQDIKICEFIEDEDVKKTILKQFPFSVIGSESFVINDEDGSSIRGRKYKWGIAQVENEKHCDFIKLRDVLMAKNMVDLISSTESYYESCREKLTRTRIKEAKDKLSDDESIKYLNYDDPDKNGLENNKILAKCNKLFVDELVIEWSPSFIQKQLAQKKLFSDIVSQEEKKFKQWKKALFQKQAAFNQEIEELHGEIKDLNMTIELL</sequence>
<feature type="domain" description="Septin-type G" evidence="5">
    <location>
        <begin position="21"/>
        <end position="291"/>
    </location>
</feature>
<feature type="non-terminal residue" evidence="6">
    <location>
        <position position="1"/>
    </location>
</feature>
<name>A0A1E3P4S1_WICAA</name>
<evidence type="ECO:0000259" key="5">
    <source>
        <dbReference type="PROSITE" id="PS51719"/>
    </source>
</evidence>
<dbReference type="RefSeq" id="XP_019039688.1">
    <property type="nucleotide sequence ID" value="XM_019180748.1"/>
</dbReference>
<comment type="similarity">
    <text evidence="4">Belongs to the TRAFAC class TrmE-Era-EngA-EngB-Septin-like GTPase superfamily. Septin GTPase family.</text>
</comment>
<dbReference type="Gene3D" id="3.40.50.300">
    <property type="entry name" value="P-loop containing nucleotide triphosphate hydrolases"/>
    <property type="match status" value="1"/>
</dbReference>
<dbReference type="GO" id="GO:0031105">
    <property type="term" value="C:septin complex"/>
    <property type="evidence" value="ECO:0007669"/>
    <property type="project" value="EnsemblFungi"/>
</dbReference>
<dbReference type="OrthoDB" id="416553at2759"/>
<dbReference type="EMBL" id="KV454210">
    <property type="protein sequence ID" value="ODQ60481.1"/>
    <property type="molecule type" value="Genomic_DNA"/>
</dbReference>
<organism evidence="6 7">
    <name type="scientific">Wickerhamomyces anomalus (strain ATCC 58044 / CBS 1984 / NCYC 433 / NRRL Y-366-8)</name>
    <name type="common">Yeast</name>
    <name type="synonym">Hansenula anomala</name>
    <dbReference type="NCBI Taxonomy" id="683960"/>
    <lineage>
        <taxon>Eukaryota</taxon>
        <taxon>Fungi</taxon>
        <taxon>Dikarya</taxon>
        <taxon>Ascomycota</taxon>
        <taxon>Saccharomycotina</taxon>
        <taxon>Saccharomycetes</taxon>
        <taxon>Phaffomycetales</taxon>
        <taxon>Wickerhamomycetaceae</taxon>
        <taxon>Wickerhamomyces</taxon>
    </lineage>
</organism>
<keyword evidence="3 4" id="KW-0342">GTP-binding</keyword>
<proteinExistence type="inferred from homology"/>
<dbReference type="GO" id="GO:0005935">
    <property type="term" value="C:cellular bud neck"/>
    <property type="evidence" value="ECO:0007669"/>
    <property type="project" value="UniProtKB-SubCell"/>
</dbReference>
<dbReference type="Proteomes" id="UP000094112">
    <property type="component" value="Unassembled WGS sequence"/>
</dbReference>
<dbReference type="GO" id="GO:0005619">
    <property type="term" value="C:ascospore wall"/>
    <property type="evidence" value="ECO:0007669"/>
    <property type="project" value="EnsemblFungi"/>
</dbReference>
<dbReference type="PROSITE" id="PS51719">
    <property type="entry name" value="G_SEPTIN"/>
    <property type="match status" value="1"/>
</dbReference>
<dbReference type="STRING" id="683960.A0A1E3P4S1"/>
<keyword evidence="2 4" id="KW-0547">Nucleotide-binding</keyword>
<evidence type="ECO:0000256" key="3">
    <source>
        <dbReference type="ARBA" id="ARBA00023134"/>
    </source>
</evidence>
<dbReference type="GO" id="GO:0005525">
    <property type="term" value="F:GTP binding"/>
    <property type="evidence" value="ECO:0007669"/>
    <property type="project" value="UniProtKB-KW"/>
</dbReference>
<dbReference type="InterPro" id="IPR030379">
    <property type="entry name" value="G_SEPTIN_dom"/>
</dbReference>
<dbReference type="SUPFAM" id="SSF52540">
    <property type="entry name" value="P-loop containing nucleoside triphosphate hydrolases"/>
    <property type="match status" value="1"/>
</dbReference>
<dbReference type="GO" id="GO:0030437">
    <property type="term" value="P:ascospore formation"/>
    <property type="evidence" value="ECO:0007669"/>
    <property type="project" value="EnsemblFungi"/>
</dbReference>
<dbReference type="PANTHER" id="PTHR18884">
    <property type="entry name" value="SEPTIN"/>
    <property type="match status" value="1"/>
</dbReference>
<evidence type="ECO:0000256" key="1">
    <source>
        <dbReference type="ARBA" id="ARBA00004266"/>
    </source>
</evidence>
<accession>A0A1E3P4S1</accession>
<dbReference type="InterPro" id="IPR016491">
    <property type="entry name" value="Septin"/>
</dbReference>
<evidence type="ECO:0000256" key="2">
    <source>
        <dbReference type="ARBA" id="ARBA00022741"/>
    </source>
</evidence>
<keyword evidence="7" id="KW-1185">Reference proteome</keyword>
<dbReference type="GO" id="GO:0005628">
    <property type="term" value="C:prospore membrane"/>
    <property type="evidence" value="ECO:0007669"/>
    <property type="project" value="EnsemblFungi"/>
</dbReference>
<reference evidence="6 7" key="1">
    <citation type="journal article" date="2016" name="Proc. Natl. Acad. Sci. U.S.A.">
        <title>Comparative genomics of biotechnologically important yeasts.</title>
        <authorList>
            <person name="Riley R."/>
            <person name="Haridas S."/>
            <person name="Wolfe K.H."/>
            <person name="Lopes M.R."/>
            <person name="Hittinger C.T."/>
            <person name="Goeker M."/>
            <person name="Salamov A.A."/>
            <person name="Wisecaver J.H."/>
            <person name="Long T.M."/>
            <person name="Calvey C.H."/>
            <person name="Aerts A.L."/>
            <person name="Barry K.W."/>
            <person name="Choi C."/>
            <person name="Clum A."/>
            <person name="Coughlan A.Y."/>
            <person name="Deshpande S."/>
            <person name="Douglass A.P."/>
            <person name="Hanson S.J."/>
            <person name="Klenk H.-P."/>
            <person name="LaButti K.M."/>
            <person name="Lapidus A."/>
            <person name="Lindquist E.A."/>
            <person name="Lipzen A.M."/>
            <person name="Meier-Kolthoff J.P."/>
            <person name="Ohm R.A."/>
            <person name="Otillar R.P."/>
            <person name="Pangilinan J.L."/>
            <person name="Peng Y."/>
            <person name="Rokas A."/>
            <person name="Rosa C.A."/>
            <person name="Scheuner C."/>
            <person name="Sibirny A.A."/>
            <person name="Slot J.C."/>
            <person name="Stielow J.B."/>
            <person name="Sun H."/>
            <person name="Kurtzman C.P."/>
            <person name="Blackwell M."/>
            <person name="Grigoriev I.V."/>
            <person name="Jeffries T.W."/>
        </authorList>
    </citation>
    <scope>NUCLEOTIDE SEQUENCE [LARGE SCALE GENOMIC DNA]</scope>
    <source>
        <strain evidence="7">ATCC 58044 / CBS 1984 / NCYC 433 / NRRL Y-366-8</strain>
    </source>
</reference>
<dbReference type="CDD" id="cd01850">
    <property type="entry name" value="CDC_Septin"/>
    <property type="match status" value="1"/>
</dbReference>
<comment type="subcellular location">
    <subcellularLocation>
        <location evidence="1">Bud neck</location>
    </subcellularLocation>
</comment>
<evidence type="ECO:0000256" key="4">
    <source>
        <dbReference type="RuleBase" id="RU004560"/>
    </source>
</evidence>
<gene>
    <name evidence="6" type="ORF">WICANDRAFT_17566</name>
</gene>
<dbReference type="AlphaFoldDB" id="A0A1E3P4S1"/>
<dbReference type="GeneID" id="30197994"/>
<protein>
    <recommendedName>
        <fullName evidence="5">Septin-type G domain-containing protein</fullName>
    </recommendedName>
</protein>
<dbReference type="Pfam" id="PF00735">
    <property type="entry name" value="Septin"/>
    <property type="match status" value="1"/>
</dbReference>
<evidence type="ECO:0000313" key="6">
    <source>
        <dbReference type="EMBL" id="ODQ60481.1"/>
    </source>
</evidence>
<feature type="non-terminal residue" evidence="6">
    <location>
        <position position="401"/>
    </location>
</feature>